<dbReference type="RefSeq" id="WP_141138279.1">
    <property type="nucleotide sequence ID" value="NZ_FXXQ01000007.1"/>
</dbReference>
<protein>
    <submittedName>
        <fullName evidence="8">L-galactonate transporter</fullName>
    </submittedName>
</protein>
<feature type="transmembrane region" description="Helical" evidence="6">
    <location>
        <begin position="43"/>
        <end position="66"/>
    </location>
</feature>
<dbReference type="GO" id="GO:0005886">
    <property type="term" value="C:plasma membrane"/>
    <property type="evidence" value="ECO:0007669"/>
    <property type="project" value="UniProtKB-SubCell"/>
</dbReference>
<keyword evidence="5 6" id="KW-0472">Membrane</keyword>
<dbReference type="PROSITE" id="PS50850">
    <property type="entry name" value="MFS"/>
    <property type="match status" value="1"/>
</dbReference>
<evidence type="ECO:0000256" key="3">
    <source>
        <dbReference type="ARBA" id="ARBA00022692"/>
    </source>
</evidence>
<evidence type="ECO:0000259" key="7">
    <source>
        <dbReference type="PROSITE" id="PS50850"/>
    </source>
</evidence>
<evidence type="ECO:0000256" key="5">
    <source>
        <dbReference type="ARBA" id="ARBA00023136"/>
    </source>
</evidence>
<reference evidence="9" key="1">
    <citation type="submission" date="2017-05" db="EMBL/GenBank/DDBJ databases">
        <authorList>
            <person name="Rodrigo-Torres L."/>
            <person name="Arahal R. D."/>
            <person name="Lucena T."/>
        </authorList>
    </citation>
    <scope>NUCLEOTIDE SEQUENCE [LARGE SCALE GENOMIC DNA]</scope>
    <source>
        <strain evidence="9">CECT 8489</strain>
    </source>
</reference>
<accession>A0A238J0L8</accession>
<keyword evidence="4 6" id="KW-1133">Transmembrane helix</keyword>
<feature type="transmembrane region" description="Helical" evidence="6">
    <location>
        <begin position="132"/>
        <end position="153"/>
    </location>
</feature>
<dbReference type="Proteomes" id="UP000201838">
    <property type="component" value="Unassembled WGS sequence"/>
</dbReference>
<dbReference type="InterPro" id="IPR011701">
    <property type="entry name" value="MFS"/>
</dbReference>
<feature type="transmembrane region" description="Helical" evidence="6">
    <location>
        <begin position="269"/>
        <end position="288"/>
    </location>
</feature>
<feature type="transmembrane region" description="Helical" evidence="6">
    <location>
        <begin position="294"/>
        <end position="314"/>
    </location>
</feature>
<evidence type="ECO:0000313" key="9">
    <source>
        <dbReference type="Proteomes" id="UP000201838"/>
    </source>
</evidence>
<evidence type="ECO:0000256" key="2">
    <source>
        <dbReference type="ARBA" id="ARBA00022475"/>
    </source>
</evidence>
<keyword evidence="9" id="KW-1185">Reference proteome</keyword>
<proteinExistence type="predicted"/>
<dbReference type="PANTHER" id="PTHR43124">
    <property type="entry name" value="PURINE EFFLUX PUMP PBUE"/>
    <property type="match status" value="1"/>
</dbReference>
<organism evidence="8 9">
    <name type="scientific">Boseongicola aestuarii</name>
    <dbReference type="NCBI Taxonomy" id="1470561"/>
    <lineage>
        <taxon>Bacteria</taxon>
        <taxon>Pseudomonadati</taxon>
        <taxon>Pseudomonadota</taxon>
        <taxon>Alphaproteobacteria</taxon>
        <taxon>Rhodobacterales</taxon>
        <taxon>Paracoccaceae</taxon>
        <taxon>Boseongicola</taxon>
    </lineage>
</organism>
<feature type="transmembrane region" description="Helical" evidence="6">
    <location>
        <begin position="326"/>
        <end position="346"/>
    </location>
</feature>
<comment type="subcellular location">
    <subcellularLocation>
        <location evidence="1">Cell membrane</location>
        <topology evidence="1">Multi-pass membrane protein</topology>
    </subcellularLocation>
</comment>
<dbReference type="InterPro" id="IPR050189">
    <property type="entry name" value="MFS_Efflux_Transporters"/>
</dbReference>
<feature type="transmembrane region" description="Helical" evidence="6">
    <location>
        <begin position="159"/>
        <end position="181"/>
    </location>
</feature>
<feature type="transmembrane region" description="Helical" evidence="6">
    <location>
        <begin position="201"/>
        <end position="224"/>
    </location>
</feature>
<dbReference type="Pfam" id="PF07690">
    <property type="entry name" value="MFS_1"/>
    <property type="match status" value="1"/>
</dbReference>
<evidence type="ECO:0000313" key="8">
    <source>
        <dbReference type="EMBL" id="SMX24186.1"/>
    </source>
</evidence>
<sequence length="386" mass="39731">MINRWVILFVLFFARTVMAFQYQSVAALSPFVADSLALTVADIGILIGLYLGPGILVAIPGGTFAARFGDKRVVGISLVLMLIGAVLSLLAQSWEAAVVGRVLAGVGGVVINVVMTKLLVDWFLGREIGTAMGVFIASWPAGIALALLILPFLASMGGLAVASWFVVGVVALALFLFVLLYRVPPGAAEGPSEVQVARFPVFALSMAAAIWAFYNAALAMVFAFGPLLLDARGLDIVTASAITSVFITGVGVAVPVGGILSDWSGRRDLLIGASLVGGIIALLGGLMVPTGALTVVFAVGGFVFGLGAGLIMTLPSQVLAPGARSFGMGAFFTVYYALMMVAPAIAGGMAERSGEAGVAFILGAVMLVICLVTLVLFRRAAARLAM</sequence>
<dbReference type="SUPFAM" id="SSF103473">
    <property type="entry name" value="MFS general substrate transporter"/>
    <property type="match status" value="1"/>
</dbReference>
<dbReference type="InterPro" id="IPR036259">
    <property type="entry name" value="MFS_trans_sf"/>
</dbReference>
<dbReference type="EMBL" id="FXXQ01000007">
    <property type="protein sequence ID" value="SMX24186.1"/>
    <property type="molecule type" value="Genomic_DNA"/>
</dbReference>
<feature type="transmembrane region" description="Helical" evidence="6">
    <location>
        <begin position="98"/>
        <end position="120"/>
    </location>
</feature>
<dbReference type="InterPro" id="IPR020846">
    <property type="entry name" value="MFS_dom"/>
</dbReference>
<evidence type="ECO:0000256" key="1">
    <source>
        <dbReference type="ARBA" id="ARBA00004651"/>
    </source>
</evidence>
<keyword evidence="3 6" id="KW-0812">Transmembrane</keyword>
<name>A0A238J0L8_9RHOB</name>
<feature type="transmembrane region" description="Helical" evidence="6">
    <location>
        <begin position="358"/>
        <end position="377"/>
    </location>
</feature>
<feature type="transmembrane region" description="Helical" evidence="6">
    <location>
        <begin position="73"/>
        <end position="92"/>
    </location>
</feature>
<dbReference type="GO" id="GO:0022857">
    <property type="term" value="F:transmembrane transporter activity"/>
    <property type="evidence" value="ECO:0007669"/>
    <property type="project" value="InterPro"/>
</dbReference>
<keyword evidence="2" id="KW-1003">Cell membrane</keyword>
<dbReference type="PANTHER" id="PTHR43124:SF3">
    <property type="entry name" value="CHLORAMPHENICOL EFFLUX PUMP RV0191"/>
    <property type="match status" value="1"/>
</dbReference>
<gene>
    <name evidence="8" type="primary">yjjL</name>
    <name evidence="8" type="ORF">BOA8489_02309</name>
</gene>
<dbReference type="AlphaFoldDB" id="A0A238J0L8"/>
<dbReference type="OrthoDB" id="7738352at2"/>
<dbReference type="Gene3D" id="1.20.1250.20">
    <property type="entry name" value="MFS general substrate transporter like domains"/>
    <property type="match status" value="2"/>
</dbReference>
<feature type="transmembrane region" description="Helical" evidence="6">
    <location>
        <begin position="236"/>
        <end position="257"/>
    </location>
</feature>
<evidence type="ECO:0000256" key="6">
    <source>
        <dbReference type="SAM" id="Phobius"/>
    </source>
</evidence>
<evidence type="ECO:0000256" key="4">
    <source>
        <dbReference type="ARBA" id="ARBA00022989"/>
    </source>
</evidence>
<feature type="domain" description="Major facilitator superfamily (MFS) profile" evidence="7">
    <location>
        <begin position="7"/>
        <end position="381"/>
    </location>
</feature>